<dbReference type="RefSeq" id="WP_344892882.1">
    <property type="nucleotide sequence ID" value="NZ_BAAAWD010000006.1"/>
</dbReference>
<keyword evidence="2" id="KW-0012">Acyltransferase</keyword>
<dbReference type="Pfam" id="PF13302">
    <property type="entry name" value="Acetyltransf_3"/>
    <property type="match status" value="1"/>
</dbReference>
<evidence type="ECO:0000313" key="5">
    <source>
        <dbReference type="EMBL" id="GAA3002543.1"/>
    </source>
</evidence>
<dbReference type="InterPro" id="IPR016181">
    <property type="entry name" value="Acyl_CoA_acyltransferase"/>
</dbReference>
<evidence type="ECO:0000256" key="3">
    <source>
        <dbReference type="ARBA" id="ARBA00038502"/>
    </source>
</evidence>
<dbReference type="PROSITE" id="PS51186">
    <property type="entry name" value="GNAT"/>
    <property type="match status" value="1"/>
</dbReference>
<organism evidence="5 6">
    <name type="scientific">Streptosporangium longisporum</name>
    <dbReference type="NCBI Taxonomy" id="46187"/>
    <lineage>
        <taxon>Bacteria</taxon>
        <taxon>Bacillati</taxon>
        <taxon>Actinomycetota</taxon>
        <taxon>Actinomycetes</taxon>
        <taxon>Streptosporangiales</taxon>
        <taxon>Streptosporangiaceae</taxon>
        <taxon>Streptosporangium</taxon>
    </lineage>
</organism>
<proteinExistence type="inferred from homology"/>
<evidence type="ECO:0000259" key="4">
    <source>
        <dbReference type="PROSITE" id="PS51186"/>
    </source>
</evidence>
<dbReference type="Gene3D" id="3.40.630.30">
    <property type="match status" value="1"/>
</dbReference>
<comment type="similarity">
    <text evidence="3">Belongs to the acetyltransferase family. RimJ subfamily.</text>
</comment>
<dbReference type="SUPFAM" id="SSF55729">
    <property type="entry name" value="Acyl-CoA N-acyltransferases (Nat)"/>
    <property type="match status" value="1"/>
</dbReference>
<gene>
    <name evidence="5" type="ORF">GCM10017559_24800</name>
</gene>
<accession>A0ABP6KD53</accession>
<dbReference type="PANTHER" id="PTHR43792:SF8">
    <property type="entry name" value="[RIBOSOMAL PROTEIN US5]-ALANINE N-ACETYLTRANSFERASE"/>
    <property type="match status" value="1"/>
</dbReference>
<evidence type="ECO:0000256" key="1">
    <source>
        <dbReference type="ARBA" id="ARBA00022679"/>
    </source>
</evidence>
<feature type="domain" description="N-acetyltransferase" evidence="4">
    <location>
        <begin position="17"/>
        <end position="174"/>
    </location>
</feature>
<dbReference type="PANTHER" id="PTHR43792">
    <property type="entry name" value="GNAT FAMILY, PUTATIVE (AFU_ORTHOLOGUE AFUA_3G00765)-RELATED-RELATED"/>
    <property type="match status" value="1"/>
</dbReference>
<name>A0ABP6KD53_9ACTN</name>
<evidence type="ECO:0000313" key="6">
    <source>
        <dbReference type="Proteomes" id="UP001499930"/>
    </source>
</evidence>
<protein>
    <recommendedName>
        <fullName evidence="4">N-acetyltransferase domain-containing protein</fullName>
    </recommendedName>
</protein>
<keyword evidence="1" id="KW-0808">Transferase</keyword>
<sequence>MTSPTSVRLIDVADAPVITRHLVSDLDANVRWLPVRPDGFYTEDGQARWIEHLLDTHAKGGGWPGVIVADGTVVGQIAVSTILRGSFQKGFLGYWVASAFQGRGHASRAVEQVVRISAEELGLHRLEAHTQLENLASHRVLTRNGFRSWGIAHEHFYSDGAWHDEVFWERMLVPGERAR</sequence>
<evidence type="ECO:0000256" key="2">
    <source>
        <dbReference type="ARBA" id="ARBA00023315"/>
    </source>
</evidence>
<dbReference type="InterPro" id="IPR000182">
    <property type="entry name" value="GNAT_dom"/>
</dbReference>
<comment type="caution">
    <text evidence="5">The sequence shown here is derived from an EMBL/GenBank/DDBJ whole genome shotgun (WGS) entry which is preliminary data.</text>
</comment>
<keyword evidence="6" id="KW-1185">Reference proteome</keyword>
<reference evidence="6" key="1">
    <citation type="journal article" date="2019" name="Int. J. Syst. Evol. Microbiol.">
        <title>The Global Catalogue of Microorganisms (GCM) 10K type strain sequencing project: providing services to taxonomists for standard genome sequencing and annotation.</title>
        <authorList>
            <consortium name="The Broad Institute Genomics Platform"/>
            <consortium name="The Broad Institute Genome Sequencing Center for Infectious Disease"/>
            <person name="Wu L."/>
            <person name="Ma J."/>
        </authorList>
    </citation>
    <scope>NUCLEOTIDE SEQUENCE [LARGE SCALE GENOMIC DNA]</scope>
    <source>
        <strain evidence="6">JCM 3106</strain>
    </source>
</reference>
<dbReference type="InterPro" id="IPR051531">
    <property type="entry name" value="N-acetyltransferase"/>
</dbReference>
<dbReference type="Proteomes" id="UP001499930">
    <property type="component" value="Unassembled WGS sequence"/>
</dbReference>
<dbReference type="EMBL" id="BAAAWD010000006">
    <property type="protein sequence ID" value="GAA3002543.1"/>
    <property type="molecule type" value="Genomic_DNA"/>
</dbReference>